<proteinExistence type="predicted"/>
<name>A0A7D9LD80_PARCT</name>
<dbReference type="EMBL" id="CACRXK020016918">
    <property type="protein sequence ID" value="CAB4030505.1"/>
    <property type="molecule type" value="Genomic_DNA"/>
</dbReference>
<dbReference type="PANTHER" id="PTHR22955:SF65">
    <property type="entry name" value="INTEGRASE CATALYTIC DOMAIN-CONTAINING PROTEIN"/>
    <property type="match status" value="1"/>
</dbReference>
<dbReference type="InterPro" id="IPR008042">
    <property type="entry name" value="Retrotrans_Pao"/>
</dbReference>
<dbReference type="PANTHER" id="PTHR22955">
    <property type="entry name" value="RETROTRANSPOSON"/>
    <property type="match status" value="1"/>
</dbReference>
<keyword evidence="2" id="KW-1185">Reference proteome</keyword>
<evidence type="ECO:0000313" key="2">
    <source>
        <dbReference type="Proteomes" id="UP001152795"/>
    </source>
</evidence>
<comment type="caution">
    <text evidence="1">The sequence shown here is derived from an EMBL/GenBank/DDBJ whole genome shotgun (WGS) entry which is preliminary data.</text>
</comment>
<reference evidence="1" key="1">
    <citation type="submission" date="2020-04" db="EMBL/GenBank/DDBJ databases">
        <authorList>
            <person name="Alioto T."/>
            <person name="Alioto T."/>
            <person name="Gomez Garrido J."/>
        </authorList>
    </citation>
    <scope>NUCLEOTIDE SEQUENCE</scope>
    <source>
        <strain evidence="1">A484AB</strain>
    </source>
</reference>
<organism evidence="1 2">
    <name type="scientific">Paramuricea clavata</name>
    <name type="common">Red gorgonian</name>
    <name type="synonym">Violescent sea-whip</name>
    <dbReference type="NCBI Taxonomy" id="317549"/>
    <lineage>
        <taxon>Eukaryota</taxon>
        <taxon>Metazoa</taxon>
        <taxon>Cnidaria</taxon>
        <taxon>Anthozoa</taxon>
        <taxon>Octocorallia</taxon>
        <taxon>Malacalcyonacea</taxon>
        <taxon>Plexauridae</taxon>
        <taxon>Paramuricea</taxon>
    </lineage>
</organism>
<dbReference type="OrthoDB" id="8065733at2759"/>
<sequence length="206" mass="22238">MIEEPSSPAIVLSSQVVIEEPSSPAMIEVPSSQVVIEEPSSPAMIEVPSSQVVIEEPSSPAMIEVPSSSAMIEVPSSPAMIEVPSSPAMIEVPSSPAMIEEPSSPAVIKEPSSPIVMEETESYTKTTIGQETTVTKDKCVKVLGVLWDTENDTFMFEFSSLVQYARSLPATKRSVLKVTSKIFDPVGFLTPFVIKMKALFQELCVE</sequence>
<evidence type="ECO:0000313" key="1">
    <source>
        <dbReference type="EMBL" id="CAB4030505.1"/>
    </source>
</evidence>
<gene>
    <name evidence="1" type="ORF">PACLA_8A011896</name>
</gene>
<dbReference type="Proteomes" id="UP001152795">
    <property type="component" value="Unassembled WGS sequence"/>
</dbReference>
<protein>
    <submittedName>
        <fullName evidence="1">Uncharacterized protein</fullName>
    </submittedName>
</protein>
<dbReference type="Pfam" id="PF05380">
    <property type="entry name" value="Peptidase_A17"/>
    <property type="match status" value="1"/>
</dbReference>
<feature type="non-terminal residue" evidence="1">
    <location>
        <position position="206"/>
    </location>
</feature>
<accession>A0A7D9LD80</accession>
<dbReference type="AlphaFoldDB" id="A0A7D9LD80"/>